<reference evidence="3" key="1">
    <citation type="submission" date="2023-07" db="EMBL/GenBank/DDBJ databases">
        <authorList>
            <person name="Luz R."/>
            <person name="Cordeiro R."/>
            <person name="Fonseca A."/>
            <person name="Goncalves V."/>
        </authorList>
    </citation>
    <scope>NUCLEOTIDE SEQUENCE [LARGE SCALE GENOMIC DNA]</scope>
    <source>
        <strain evidence="3">BACA0444</strain>
    </source>
</reference>
<evidence type="ECO:0000313" key="2">
    <source>
        <dbReference type="EMBL" id="MDS3859394.1"/>
    </source>
</evidence>
<accession>A0AAE4JWY0</accession>
<dbReference type="SUPFAM" id="SSF51445">
    <property type="entry name" value="(Trans)glycosidases"/>
    <property type="match status" value="1"/>
</dbReference>
<dbReference type="GO" id="GO:0005975">
    <property type="term" value="P:carbohydrate metabolic process"/>
    <property type="evidence" value="ECO:0007669"/>
    <property type="project" value="InterPro"/>
</dbReference>
<organism evidence="2 3">
    <name type="scientific">Pseudocalidococcus azoricus BACA0444</name>
    <dbReference type="NCBI Taxonomy" id="2918990"/>
    <lineage>
        <taxon>Bacteria</taxon>
        <taxon>Bacillati</taxon>
        <taxon>Cyanobacteriota</taxon>
        <taxon>Cyanophyceae</taxon>
        <taxon>Acaryochloridales</taxon>
        <taxon>Thermosynechococcaceae</taxon>
        <taxon>Pseudocalidococcus</taxon>
        <taxon>Pseudocalidococcus azoricus</taxon>
    </lineage>
</organism>
<dbReference type="Pfam" id="PF00128">
    <property type="entry name" value="Alpha-amylase"/>
    <property type="match status" value="1"/>
</dbReference>
<comment type="caution">
    <text evidence="2">The sequence shown here is derived from an EMBL/GenBank/DDBJ whole genome shotgun (WGS) entry which is preliminary data.</text>
</comment>
<dbReference type="Gene3D" id="3.20.20.80">
    <property type="entry name" value="Glycosidases"/>
    <property type="match status" value="1"/>
</dbReference>
<dbReference type="InterPro" id="IPR006047">
    <property type="entry name" value="GH13_cat_dom"/>
</dbReference>
<dbReference type="SMART" id="SM00642">
    <property type="entry name" value="Aamy"/>
    <property type="match status" value="1"/>
</dbReference>
<dbReference type="CDD" id="cd11347">
    <property type="entry name" value="AmyAc_1"/>
    <property type="match status" value="1"/>
</dbReference>
<dbReference type="AlphaFoldDB" id="A0AAE4JWY0"/>
<gene>
    <name evidence="2" type="ORF">RIF25_01105</name>
</gene>
<feature type="domain" description="Glycosyl hydrolase family 13 catalytic" evidence="1">
    <location>
        <begin position="67"/>
        <end position="395"/>
    </location>
</feature>
<evidence type="ECO:0000259" key="1">
    <source>
        <dbReference type="SMART" id="SM00642"/>
    </source>
</evidence>
<sequence length="491" mass="56422">MPRPYYPSLYQINTRVWLQALSQDLGHPATLDHVPDSLLDTWAKWGFDWLWCLSVWETSPTSQQVSQTFPAWQTEFQAVLPDLGAADICGSGFAIQAYDVAPRLGGNGALQRFRQRLADRGLKLMLDFVPNHVGLDHPWLQNHPEYFIAGTVADLESQPQSYYHLPDELGGGIYAYGRDTYVPDWPDTLQLNYTEPGLVAAMTEELVKISALCDGVRCDVAMLVLPDVFARTWGREAQSFWPEAIAKVQAAQPGFCFLAEVYWDLEWRLHEAGFDYTYDKQLYDRLRSHQVRPVREHLSREVKFHNQAVRFLENHDEQRAAVTFSFEVHQAAAIITYLTPGLRFFYDGQLQGYPHRISPHLGRQPQAPVNASIEAFYQQLLAVLQQKILRTGAWQLLTCRPAWSENGSWDNFLAWAWTDDQNWLLVVVNYAPYASQCYVDLPWPELAGESWWLQDQLSAAGYERQGDELRQRGLYLDIPAWGYHLFEFGQV</sequence>
<keyword evidence="3" id="KW-1185">Reference proteome</keyword>
<dbReference type="PANTHER" id="PTHR47786:SF2">
    <property type="entry name" value="GLYCOSYL HYDROLASE FAMILY 13 CATALYTIC DOMAIN-CONTAINING PROTEIN"/>
    <property type="match status" value="1"/>
</dbReference>
<protein>
    <submittedName>
        <fullName evidence="2">Alpha-amylase family glycosyl hydrolase</fullName>
    </submittedName>
</protein>
<dbReference type="EMBL" id="JAVMIP010000001">
    <property type="protein sequence ID" value="MDS3859394.1"/>
    <property type="molecule type" value="Genomic_DNA"/>
</dbReference>
<dbReference type="InterPro" id="IPR017853">
    <property type="entry name" value="GH"/>
</dbReference>
<proteinExistence type="predicted"/>
<name>A0AAE4JWY0_9CYAN</name>
<dbReference type="Proteomes" id="UP001268256">
    <property type="component" value="Unassembled WGS sequence"/>
</dbReference>
<evidence type="ECO:0000313" key="3">
    <source>
        <dbReference type="Proteomes" id="UP001268256"/>
    </source>
</evidence>
<dbReference type="GO" id="GO:0016787">
    <property type="term" value="F:hydrolase activity"/>
    <property type="evidence" value="ECO:0007669"/>
    <property type="project" value="UniProtKB-KW"/>
</dbReference>
<dbReference type="PANTHER" id="PTHR47786">
    <property type="entry name" value="ALPHA-1,4-GLUCAN:MALTOSE-1-PHOSPHATE MALTOSYLTRANSFERASE"/>
    <property type="match status" value="1"/>
</dbReference>
<dbReference type="RefSeq" id="WP_322876724.1">
    <property type="nucleotide sequence ID" value="NZ_JAVMIP010000001.1"/>
</dbReference>
<keyword evidence="2" id="KW-0378">Hydrolase</keyword>